<accession>A0A1W1YE89</accession>
<name>A0A1W1YE89_9FLAO</name>
<proteinExistence type="predicted"/>
<evidence type="ECO:0000259" key="1">
    <source>
        <dbReference type="Pfam" id="PF10988"/>
    </source>
</evidence>
<dbReference type="EMBL" id="FWXO01000001">
    <property type="protein sequence ID" value="SMC34449.1"/>
    <property type="molecule type" value="Genomic_DNA"/>
</dbReference>
<dbReference type="OrthoDB" id="1419485at2"/>
<dbReference type="Proteomes" id="UP000192360">
    <property type="component" value="Unassembled WGS sequence"/>
</dbReference>
<evidence type="ECO:0000313" key="2">
    <source>
        <dbReference type="EMBL" id="SMC34449.1"/>
    </source>
</evidence>
<dbReference type="Pfam" id="PF10988">
    <property type="entry name" value="DUF2807"/>
    <property type="match status" value="1"/>
</dbReference>
<organism evidence="2 3">
    <name type="scientific">Cellulophaga tyrosinoxydans</name>
    <dbReference type="NCBI Taxonomy" id="504486"/>
    <lineage>
        <taxon>Bacteria</taxon>
        <taxon>Pseudomonadati</taxon>
        <taxon>Bacteroidota</taxon>
        <taxon>Flavobacteriia</taxon>
        <taxon>Flavobacteriales</taxon>
        <taxon>Flavobacteriaceae</taxon>
        <taxon>Cellulophaga</taxon>
    </lineage>
</organism>
<dbReference type="InterPro" id="IPR021255">
    <property type="entry name" value="DUF2807"/>
</dbReference>
<protein>
    <submittedName>
        <fullName evidence="2">Putative auto-transporter adhesin, head GIN domain</fullName>
    </submittedName>
</protein>
<dbReference type="RefSeq" id="WP_084059625.1">
    <property type="nucleotide sequence ID" value="NZ_FWXO01000001.1"/>
</dbReference>
<feature type="domain" description="Putative auto-transporter adhesin head GIN" evidence="1">
    <location>
        <begin position="41"/>
        <end position="175"/>
    </location>
</feature>
<keyword evidence="3" id="KW-1185">Reference proteome</keyword>
<dbReference type="Gene3D" id="2.160.20.120">
    <property type="match status" value="1"/>
</dbReference>
<gene>
    <name evidence="2" type="ORF">SAMN05660703_0326</name>
</gene>
<dbReference type="AlphaFoldDB" id="A0A1W1YE89"/>
<reference evidence="2 3" key="1">
    <citation type="submission" date="2017-04" db="EMBL/GenBank/DDBJ databases">
        <authorList>
            <person name="Afonso C.L."/>
            <person name="Miller P.J."/>
            <person name="Scott M.A."/>
            <person name="Spackman E."/>
            <person name="Goraichik I."/>
            <person name="Dimitrov K.M."/>
            <person name="Suarez D.L."/>
            <person name="Swayne D.E."/>
        </authorList>
    </citation>
    <scope>NUCLEOTIDE SEQUENCE [LARGE SCALE GENOMIC DNA]</scope>
    <source>
        <strain evidence="2 3">DSM 21164</strain>
    </source>
</reference>
<dbReference type="STRING" id="504486.SAMN05660703_0326"/>
<evidence type="ECO:0000313" key="3">
    <source>
        <dbReference type="Proteomes" id="UP000192360"/>
    </source>
</evidence>
<sequence>MNVKYKVLIFLLFVGFMVNAQRKPKIKGSRVVVEVKEDLEPFTAIELNDDLDIKLKKSSDFGYSLTIDDNLVDILKFRVVDQTLTISSFYTVSSKKKMEITIFYNDLNAITMRDGKIESEDLISTSELTINTFGSSKLKLNANAEFMNILMVDNSFADLNVGADTLNISLKDRVDAKIYAVSKLNTTEMYKNAQVKMEGTTDVFNINLYESSDLKADKLDASDINLTLGGSTSAYVNSFNTINLSSKESAKTYLYGGGKITIIDFLDTSQLIKK</sequence>